<dbReference type="SUPFAM" id="SSF74650">
    <property type="entry name" value="Galactose mutarotase-like"/>
    <property type="match status" value="1"/>
</dbReference>
<evidence type="ECO:0000313" key="13">
    <source>
        <dbReference type="Proteomes" id="UP000199315"/>
    </source>
</evidence>
<evidence type="ECO:0000256" key="4">
    <source>
        <dbReference type="ARBA" id="ARBA00013185"/>
    </source>
</evidence>
<name>A0A1D3TPY8_9FIRM</name>
<dbReference type="EMBL" id="FMKA01000002">
    <property type="protein sequence ID" value="SCP95598.1"/>
    <property type="molecule type" value="Genomic_DNA"/>
</dbReference>
<dbReference type="UniPathway" id="UPA00242"/>
<dbReference type="OrthoDB" id="9779408at2"/>
<dbReference type="InterPro" id="IPR011013">
    <property type="entry name" value="Gal_mutarotase_sf_dom"/>
</dbReference>
<feature type="active site" description="Proton donor" evidence="9">
    <location>
        <position position="179"/>
    </location>
</feature>
<reference evidence="12 13" key="1">
    <citation type="submission" date="2016-09" db="EMBL/GenBank/DDBJ databases">
        <authorList>
            <person name="Capua I."/>
            <person name="De Benedictis P."/>
            <person name="Joannis T."/>
            <person name="Lombin L.H."/>
            <person name="Cattoli G."/>
        </authorList>
    </citation>
    <scope>NUCLEOTIDE SEQUENCE [LARGE SCALE GENOMIC DNA]</scope>
    <source>
        <strain evidence="12 13">GluBS11</strain>
    </source>
</reference>
<dbReference type="NCBIfam" id="NF008277">
    <property type="entry name" value="PRK11055.1"/>
    <property type="match status" value="1"/>
</dbReference>
<dbReference type="GO" id="GO:0030246">
    <property type="term" value="F:carbohydrate binding"/>
    <property type="evidence" value="ECO:0007669"/>
    <property type="project" value="InterPro"/>
</dbReference>
<organism evidence="12 13">
    <name type="scientific">Anaerobium acetethylicum</name>
    <dbReference type="NCBI Taxonomy" id="1619234"/>
    <lineage>
        <taxon>Bacteria</taxon>
        <taxon>Bacillati</taxon>
        <taxon>Bacillota</taxon>
        <taxon>Clostridia</taxon>
        <taxon>Lachnospirales</taxon>
        <taxon>Lachnospiraceae</taxon>
        <taxon>Anaerobium</taxon>
    </lineage>
</organism>
<dbReference type="InterPro" id="IPR015443">
    <property type="entry name" value="Aldose_1-epimerase"/>
</dbReference>
<evidence type="ECO:0000256" key="9">
    <source>
        <dbReference type="PIRSR" id="PIRSR005096-1"/>
    </source>
</evidence>
<evidence type="ECO:0000256" key="2">
    <source>
        <dbReference type="ARBA" id="ARBA00005028"/>
    </source>
</evidence>
<dbReference type="InterPro" id="IPR008183">
    <property type="entry name" value="Aldose_1/G6P_1-epimerase"/>
</dbReference>
<evidence type="ECO:0000256" key="7">
    <source>
        <dbReference type="ARBA" id="ARBA00023277"/>
    </source>
</evidence>
<dbReference type="Pfam" id="PF01263">
    <property type="entry name" value="Aldose_epim"/>
    <property type="match status" value="1"/>
</dbReference>
<feature type="binding site" evidence="11">
    <location>
        <begin position="80"/>
        <end position="81"/>
    </location>
    <ligand>
        <name>beta-D-galactose</name>
        <dbReference type="ChEBI" id="CHEBI:27667"/>
    </ligand>
</feature>
<protein>
    <recommendedName>
        <fullName evidence="5 8">Aldose 1-epimerase</fullName>
        <ecNumber evidence="4 8">5.1.3.3</ecNumber>
    </recommendedName>
</protein>
<keyword evidence="6 8" id="KW-0413">Isomerase</keyword>
<dbReference type="CDD" id="cd09019">
    <property type="entry name" value="galactose_mutarotase_like"/>
    <property type="match status" value="1"/>
</dbReference>
<dbReference type="GO" id="GO:0006006">
    <property type="term" value="P:glucose metabolic process"/>
    <property type="evidence" value="ECO:0007669"/>
    <property type="project" value="TreeGrafter"/>
</dbReference>
<dbReference type="Gene3D" id="2.70.98.10">
    <property type="match status" value="1"/>
</dbReference>
<evidence type="ECO:0000313" key="12">
    <source>
        <dbReference type="EMBL" id="SCP95598.1"/>
    </source>
</evidence>
<evidence type="ECO:0000256" key="10">
    <source>
        <dbReference type="PIRSR" id="PIRSR005096-2"/>
    </source>
</evidence>
<dbReference type="GO" id="GO:0005737">
    <property type="term" value="C:cytoplasm"/>
    <property type="evidence" value="ECO:0007669"/>
    <property type="project" value="TreeGrafter"/>
</dbReference>
<evidence type="ECO:0000256" key="8">
    <source>
        <dbReference type="PIRNR" id="PIRNR005096"/>
    </source>
</evidence>
<evidence type="ECO:0000256" key="1">
    <source>
        <dbReference type="ARBA" id="ARBA00001614"/>
    </source>
</evidence>
<dbReference type="PANTHER" id="PTHR10091">
    <property type="entry name" value="ALDOSE-1-EPIMERASE"/>
    <property type="match status" value="1"/>
</dbReference>
<accession>A0A1D3TPY8</accession>
<evidence type="ECO:0000256" key="11">
    <source>
        <dbReference type="PIRSR" id="PIRSR005096-3"/>
    </source>
</evidence>
<evidence type="ECO:0000256" key="6">
    <source>
        <dbReference type="ARBA" id="ARBA00023235"/>
    </source>
</evidence>
<comment type="catalytic activity">
    <reaction evidence="1 8">
        <text>alpha-D-glucose = beta-D-glucose</text>
        <dbReference type="Rhea" id="RHEA:10264"/>
        <dbReference type="ChEBI" id="CHEBI:15903"/>
        <dbReference type="ChEBI" id="CHEBI:17925"/>
        <dbReference type="EC" id="5.1.3.3"/>
    </reaction>
</comment>
<dbReference type="AlphaFoldDB" id="A0A1D3TPY8"/>
<dbReference type="GO" id="GO:0033499">
    <property type="term" value="P:galactose catabolic process via UDP-galactose, Leloir pathway"/>
    <property type="evidence" value="ECO:0007669"/>
    <property type="project" value="TreeGrafter"/>
</dbReference>
<dbReference type="PROSITE" id="PS00545">
    <property type="entry name" value="ALDOSE_1_EPIMERASE"/>
    <property type="match status" value="1"/>
</dbReference>
<dbReference type="GO" id="GO:0004034">
    <property type="term" value="F:aldose 1-epimerase activity"/>
    <property type="evidence" value="ECO:0007669"/>
    <property type="project" value="UniProtKB-EC"/>
</dbReference>
<dbReference type="Proteomes" id="UP000199315">
    <property type="component" value="Unassembled WGS sequence"/>
</dbReference>
<dbReference type="STRING" id="1619234.SAMN05421730_100252"/>
<dbReference type="PANTHER" id="PTHR10091:SF0">
    <property type="entry name" value="GALACTOSE MUTAROTASE"/>
    <property type="match status" value="1"/>
</dbReference>
<keyword evidence="7 8" id="KW-0119">Carbohydrate metabolism</keyword>
<comment type="similarity">
    <text evidence="3 8">Belongs to the aldose epimerase family.</text>
</comment>
<dbReference type="PIRSF" id="PIRSF005096">
    <property type="entry name" value="GALM"/>
    <property type="match status" value="1"/>
</dbReference>
<evidence type="ECO:0000256" key="3">
    <source>
        <dbReference type="ARBA" id="ARBA00006206"/>
    </source>
</evidence>
<comment type="pathway">
    <text evidence="2 8">Carbohydrate metabolism; hexose metabolism.</text>
</comment>
<dbReference type="RefSeq" id="WP_091230076.1">
    <property type="nucleotide sequence ID" value="NZ_FMKA01000002.1"/>
</dbReference>
<feature type="binding site" evidence="10">
    <location>
        <position position="252"/>
    </location>
    <ligand>
        <name>beta-D-galactose</name>
        <dbReference type="ChEBI" id="CHEBI:27667"/>
    </ligand>
</feature>
<dbReference type="InterPro" id="IPR047215">
    <property type="entry name" value="Galactose_mutarotase-like"/>
</dbReference>
<keyword evidence="13" id="KW-1185">Reference proteome</keyword>
<evidence type="ECO:0000256" key="5">
    <source>
        <dbReference type="ARBA" id="ARBA00014165"/>
    </source>
</evidence>
<dbReference type="EC" id="5.1.3.3" evidence="4 8"/>
<dbReference type="InterPro" id="IPR018052">
    <property type="entry name" value="Ald1_epimerase_CS"/>
</dbReference>
<proteinExistence type="inferred from homology"/>
<sequence length="353" mass="39202">MNIVKENFGITPEGKQASLYTLQNSNGMTAKITDYGANLVSLLVPDEEGRFEDVVLGYGQLEGYFVNPAWLGSTVGRNSNRIKDAEVIIDGITFQLEKNDGENNLHGSSDGYNKKLWDASIFDGEEPSLKLSYRSPDGEQGFPGNLKVEITFTLTNSNELKITYSGVSDKDTVFNMTNHSYFNLSGHKSGDVCAHELWLASEAFTPVVNSASIPTGEIASVYETPMDFTKRKPIGRDIEADYEQLVFGDGYDHNWVLNNNGKVEKVAMLWDPASGRTMEVFTDCPGIQVYTGNFLNEKEFVKEGAIYGKRHAVCLETQYFPDAMHHENFQSPIIKAGEKAVSTTIYKFGTEAR</sequence>
<feature type="binding site" evidence="11">
    <location>
        <begin position="179"/>
        <end position="181"/>
    </location>
    <ligand>
        <name>beta-D-galactose</name>
        <dbReference type="ChEBI" id="CHEBI:27667"/>
    </ligand>
</feature>
<dbReference type="InterPro" id="IPR014718">
    <property type="entry name" value="GH-type_carb-bd"/>
</dbReference>
<gene>
    <name evidence="12" type="ORF">SAMN05421730_100252</name>
</gene>
<feature type="active site" description="Proton acceptor" evidence="9">
    <location>
        <position position="316"/>
    </location>
</feature>